<dbReference type="InterPro" id="IPR022398">
    <property type="entry name" value="Peptidase_S8_His-AS"/>
</dbReference>
<evidence type="ECO:0000259" key="7">
    <source>
        <dbReference type="Pfam" id="PF00082"/>
    </source>
</evidence>
<dbReference type="InterPro" id="IPR023828">
    <property type="entry name" value="Peptidase_S8_Ser-AS"/>
</dbReference>
<dbReference type="Gene3D" id="3.40.50.200">
    <property type="entry name" value="Peptidase S8/S53 domain"/>
    <property type="match status" value="1"/>
</dbReference>
<dbReference type="InterPro" id="IPR036852">
    <property type="entry name" value="Peptidase_S8/S53_dom_sf"/>
</dbReference>
<dbReference type="GO" id="GO:0005615">
    <property type="term" value="C:extracellular space"/>
    <property type="evidence" value="ECO:0007669"/>
    <property type="project" value="TreeGrafter"/>
</dbReference>
<dbReference type="FunFam" id="3.40.50.200:FF:000016">
    <property type="entry name" value="Proprotein convertase subtilisin/kexin type 9"/>
    <property type="match status" value="1"/>
</dbReference>
<evidence type="ECO:0000256" key="6">
    <source>
        <dbReference type="RuleBase" id="RU003355"/>
    </source>
</evidence>
<feature type="active site" description="Charge relay system" evidence="5">
    <location>
        <position position="397"/>
    </location>
</feature>
<comment type="caution">
    <text evidence="8">The sequence shown here is derived from an EMBL/GenBank/DDBJ whole genome shotgun (WGS) entry which is preliminary data.</text>
</comment>
<dbReference type="SUPFAM" id="SSF52743">
    <property type="entry name" value="Subtilisin-like"/>
    <property type="match status" value="1"/>
</dbReference>
<dbReference type="InterPro" id="IPR050131">
    <property type="entry name" value="Peptidase_S8_subtilisin-like"/>
</dbReference>
<organism evidence="8 9">
    <name type="scientific">Adiantum capillus-veneris</name>
    <name type="common">Maidenhair fern</name>
    <dbReference type="NCBI Taxonomy" id="13818"/>
    <lineage>
        <taxon>Eukaryota</taxon>
        <taxon>Viridiplantae</taxon>
        <taxon>Streptophyta</taxon>
        <taxon>Embryophyta</taxon>
        <taxon>Tracheophyta</taxon>
        <taxon>Polypodiopsida</taxon>
        <taxon>Polypodiidae</taxon>
        <taxon>Polypodiales</taxon>
        <taxon>Pteridineae</taxon>
        <taxon>Pteridaceae</taxon>
        <taxon>Vittarioideae</taxon>
        <taxon>Adiantum</taxon>
    </lineage>
</organism>
<name>A0A9D4UXZ1_ADICA</name>
<evidence type="ECO:0000256" key="4">
    <source>
        <dbReference type="ARBA" id="ARBA00022825"/>
    </source>
</evidence>
<proteinExistence type="inferred from homology"/>
<dbReference type="PROSITE" id="PS00136">
    <property type="entry name" value="SUBTILASE_ASP"/>
    <property type="match status" value="1"/>
</dbReference>
<dbReference type="InterPro" id="IPR015500">
    <property type="entry name" value="Peptidase_S8_subtilisin-rel"/>
</dbReference>
<dbReference type="InterPro" id="IPR034193">
    <property type="entry name" value="PCSK9_ProteinaseK-like"/>
</dbReference>
<comment type="similarity">
    <text evidence="1 5 6">Belongs to the peptidase S8 family.</text>
</comment>
<dbReference type="PROSITE" id="PS00138">
    <property type="entry name" value="SUBTILASE_SER"/>
    <property type="match status" value="1"/>
</dbReference>
<reference evidence="8" key="1">
    <citation type="submission" date="2021-01" db="EMBL/GenBank/DDBJ databases">
        <title>Adiantum capillus-veneris genome.</title>
        <authorList>
            <person name="Fang Y."/>
            <person name="Liao Q."/>
        </authorList>
    </citation>
    <scope>NUCLEOTIDE SEQUENCE</scope>
    <source>
        <strain evidence="8">H3</strain>
        <tissue evidence="8">Leaf</tissue>
    </source>
</reference>
<evidence type="ECO:0000256" key="5">
    <source>
        <dbReference type="PROSITE-ProRule" id="PRU01240"/>
    </source>
</evidence>
<dbReference type="PROSITE" id="PS51892">
    <property type="entry name" value="SUBTILASE"/>
    <property type="match status" value="1"/>
</dbReference>
<feature type="active site" description="Charge relay system" evidence="5">
    <location>
        <position position="244"/>
    </location>
</feature>
<dbReference type="PANTHER" id="PTHR43806">
    <property type="entry name" value="PEPTIDASE S8"/>
    <property type="match status" value="1"/>
</dbReference>
<evidence type="ECO:0000256" key="3">
    <source>
        <dbReference type="ARBA" id="ARBA00022801"/>
    </source>
</evidence>
<evidence type="ECO:0000313" key="8">
    <source>
        <dbReference type="EMBL" id="KAI5076069.1"/>
    </source>
</evidence>
<dbReference type="InterPro" id="IPR023827">
    <property type="entry name" value="Peptidase_S8_Asp-AS"/>
</dbReference>
<protein>
    <recommendedName>
        <fullName evidence="7">Peptidase S8/S53 domain-containing protein</fullName>
    </recommendedName>
</protein>
<keyword evidence="3 5" id="KW-0378">Hydrolase</keyword>
<keyword evidence="2 5" id="KW-0645">Protease</keyword>
<dbReference type="OrthoDB" id="1898601at2759"/>
<feature type="domain" description="Peptidase S8/S53" evidence="7">
    <location>
        <begin position="189"/>
        <end position="433"/>
    </location>
</feature>
<dbReference type="PRINTS" id="PR00723">
    <property type="entry name" value="SUBTILISIN"/>
</dbReference>
<evidence type="ECO:0000256" key="1">
    <source>
        <dbReference type="ARBA" id="ARBA00011073"/>
    </source>
</evidence>
<gene>
    <name evidence="8" type="ORF">GOP47_0008134</name>
</gene>
<dbReference type="InterPro" id="IPR000209">
    <property type="entry name" value="Peptidase_S8/S53_dom"/>
</dbReference>
<sequence length="719" mass="78027">MARVLTLMARVHWMARVPTLMGKGPSDGKGIDIDGKGPLDGKKLNANAAYSLCRFAKGSPKLYNYHPDHCSPRGFANLSNPSSPQRYLVKLKEHLDATLVDHFCDSMQAYRGYCLHRYKKVWLGMLMIISGHDLTQFVENEANAIDHVEVEGTVEITLTQKNPPWGLDRIDHKPGQSLLNKLYSVTSAGDGVHVYILDTGIRCTHQEFWYSDGRADSKGKRLSRCLDGFDGIRDGGGVNDCNGHGTHCAGIVAGLKSGVAKNSFVHPVRAMACDGTGNFGAILAALEWISENIIMPAVLSMSIATQASISIDQAVNNLVNTSGILAVAASGNSLESACDYSPSRANGVLSVASSNSANSMSWFSNFGNCTAIFAPGELILSAYKDSDSSLTTLSGTSMACPHVAGAAALYLSENVDARPAEVRRSILDASEPKAVANVKAVTTNRLLNVNMQAPPVNVHPRSIYDAEEGSSYSVVVSLEIQPTYAVTLAPYFSDPSIDFYDHKSLIQWSFTSKDRRYIICPEGFLVSLDTDVCKFTSSNPCGQSIDNPKVVPSLPFAYYDDTTRYENTYDTKLDTCHSSGPDVIFQYTAVTNMVVNVSLCSANTQFDSMLAVYEKRVLRGKQSASLVKIACNDDYCKAASALSMITLSKGRVYIFMIDGYQGEGGPFDFYINNLTGKSIFFWKWGKAFLSILTGIGGMGSRAVMRLRTAGKMKAIDLPL</sequence>
<feature type="active site" description="Charge relay system" evidence="5">
    <location>
        <position position="198"/>
    </location>
</feature>
<accession>A0A9D4UXZ1</accession>
<dbReference type="EMBL" id="JABFUD020000008">
    <property type="protein sequence ID" value="KAI5076069.1"/>
    <property type="molecule type" value="Genomic_DNA"/>
</dbReference>
<keyword evidence="4 5" id="KW-0720">Serine protease</keyword>
<dbReference type="GO" id="GO:0004252">
    <property type="term" value="F:serine-type endopeptidase activity"/>
    <property type="evidence" value="ECO:0007669"/>
    <property type="project" value="UniProtKB-UniRule"/>
</dbReference>
<evidence type="ECO:0000313" key="9">
    <source>
        <dbReference type="Proteomes" id="UP000886520"/>
    </source>
</evidence>
<dbReference type="PROSITE" id="PS00137">
    <property type="entry name" value="SUBTILASE_HIS"/>
    <property type="match status" value="1"/>
</dbReference>
<dbReference type="Proteomes" id="UP000886520">
    <property type="component" value="Chromosome 8"/>
</dbReference>
<dbReference type="AlphaFoldDB" id="A0A9D4UXZ1"/>
<evidence type="ECO:0000256" key="2">
    <source>
        <dbReference type="ARBA" id="ARBA00022670"/>
    </source>
</evidence>
<dbReference type="PANTHER" id="PTHR43806:SF11">
    <property type="entry name" value="CEREVISIN-RELATED"/>
    <property type="match status" value="1"/>
</dbReference>
<dbReference type="Pfam" id="PF00082">
    <property type="entry name" value="Peptidase_S8"/>
    <property type="match status" value="1"/>
</dbReference>
<dbReference type="GO" id="GO:0006508">
    <property type="term" value="P:proteolysis"/>
    <property type="evidence" value="ECO:0007669"/>
    <property type="project" value="UniProtKB-KW"/>
</dbReference>
<keyword evidence="9" id="KW-1185">Reference proteome</keyword>
<dbReference type="CDD" id="cd04077">
    <property type="entry name" value="Peptidases_S8_PCSK9_ProteinaseK_like"/>
    <property type="match status" value="1"/>
</dbReference>